<dbReference type="EMBL" id="JAHQCS010000088">
    <property type="protein sequence ID" value="MBU9711941.1"/>
    <property type="molecule type" value="Genomic_DNA"/>
</dbReference>
<keyword evidence="1 4" id="KW-0378">Hydrolase</keyword>
<evidence type="ECO:0000259" key="3">
    <source>
        <dbReference type="Pfam" id="PF13026"/>
    </source>
</evidence>
<comment type="caution">
    <text evidence="4">The sequence shown here is derived from an EMBL/GenBank/DDBJ whole genome shotgun (WGS) entry which is preliminary data.</text>
</comment>
<dbReference type="Proteomes" id="UP000784880">
    <property type="component" value="Unassembled WGS sequence"/>
</dbReference>
<dbReference type="Pfam" id="PF13026">
    <property type="entry name" value="DUF3887"/>
    <property type="match status" value="1"/>
</dbReference>
<accession>A0ABS6JED1</accession>
<organism evidence="4 5">
    <name type="scientific">Evansella tamaricis</name>
    <dbReference type="NCBI Taxonomy" id="2069301"/>
    <lineage>
        <taxon>Bacteria</taxon>
        <taxon>Bacillati</taxon>
        <taxon>Bacillota</taxon>
        <taxon>Bacilli</taxon>
        <taxon>Bacillales</taxon>
        <taxon>Bacillaceae</taxon>
        <taxon>Evansella</taxon>
    </lineage>
</organism>
<evidence type="ECO:0000259" key="2">
    <source>
        <dbReference type="Pfam" id="PF12697"/>
    </source>
</evidence>
<dbReference type="Pfam" id="PF12697">
    <property type="entry name" value="Abhydrolase_6"/>
    <property type="match status" value="1"/>
</dbReference>
<name>A0ABS6JED1_9BACI</name>
<dbReference type="GO" id="GO:0016787">
    <property type="term" value="F:hydrolase activity"/>
    <property type="evidence" value="ECO:0007669"/>
    <property type="project" value="UniProtKB-KW"/>
</dbReference>
<dbReference type="PROSITE" id="PS51257">
    <property type="entry name" value="PROKAR_LIPOPROTEIN"/>
    <property type="match status" value="1"/>
</dbReference>
<dbReference type="InterPro" id="IPR000073">
    <property type="entry name" value="AB_hydrolase_1"/>
</dbReference>
<gene>
    <name evidence="4" type="ORF">KS419_09345</name>
</gene>
<sequence length="454" mass="51684">MYKIVGLKILIMFGLVFLASCSSSSSEKQTVDEISKEIIELLVNGETEEIYEWFFTEELQESLSKVEFSQMWKERTESAGNYLGYTTINISSRGETFEVMETSLEYQNLVFQLRMIFNNETKLVSLHLSDGVANIQLPDNVIEEEVVVGEGTHYELGGTLTLPQNKDNDNTVPAVVLVHGSGPSDRNSAVFAYQPFRDLAWGLAKHGIAVLRYDKRTYIYGSDMTPTEVAELTVHEETVEDAILAGELLKNDPRIDSNNVYVIGHSLGGMLAPRIDTVGGEFAGLIIMAGSLRPLWEIIYDQNMAILTESEMDETERVEMIQTVEKEYERALQLMFWSDEKVKEEKLFGLPAGYFKEMEHFDTKELVSKLDKPILVLQGEKDFQVYYEKDFSLWKEVLKDHDQAMTISYPELNHFFIQYEGEAQGTLAEYEHPGVVHDAVIQNIAEWVLEQVNN</sequence>
<feature type="domain" description="DUF3887" evidence="3">
    <location>
        <begin position="35"/>
        <end position="126"/>
    </location>
</feature>
<reference evidence="4 5" key="1">
    <citation type="submission" date="2021-06" db="EMBL/GenBank/DDBJ databases">
        <title>Bacillus sp. RD4P76, an endophyte from a halophyte.</title>
        <authorList>
            <person name="Sun J.-Q."/>
        </authorList>
    </citation>
    <scope>NUCLEOTIDE SEQUENCE [LARGE SCALE GENOMIC DNA]</scope>
    <source>
        <strain evidence="4 5">CGMCC 1.15917</strain>
    </source>
</reference>
<evidence type="ECO:0000313" key="5">
    <source>
        <dbReference type="Proteomes" id="UP000784880"/>
    </source>
</evidence>
<dbReference type="InterPro" id="IPR024981">
    <property type="entry name" value="DUF3887"/>
</dbReference>
<feature type="domain" description="AB hydrolase-1" evidence="2">
    <location>
        <begin position="175"/>
        <end position="300"/>
    </location>
</feature>
<evidence type="ECO:0000313" key="4">
    <source>
        <dbReference type="EMBL" id="MBU9711941.1"/>
    </source>
</evidence>
<proteinExistence type="predicted"/>
<dbReference type="RefSeq" id="WP_217066069.1">
    <property type="nucleotide sequence ID" value="NZ_JAHQCS010000088.1"/>
</dbReference>
<dbReference type="PANTHER" id="PTHR43265">
    <property type="entry name" value="ESTERASE ESTD"/>
    <property type="match status" value="1"/>
</dbReference>
<keyword evidence="5" id="KW-1185">Reference proteome</keyword>
<protein>
    <submittedName>
        <fullName evidence="4">Alpha/beta fold hydrolase</fullName>
    </submittedName>
</protein>
<dbReference type="PROSITE" id="PS00708">
    <property type="entry name" value="PRO_ENDOPEP_SER"/>
    <property type="match status" value="1"/>
</dbReference>
<dbReference type="InterPro" id="IPR053145">
    <property type="entry name" value="AB_hydrolase_Est10"/>
</dbReference>
<dbReference type="PANTHER" id="PTHR43265:SF1">
    <property type="entry name" value="ESTERASE ESTD"/>
    <property type="match status" value="1"/>
</dbReference>
<dbReference type="InterPro" id="IPR002471">
    <property type="entry name" value="Pept_S9_AS"/>
</dbReference>
<evidence type="ECO:0000256" key="1">
    <source>
        <dbReference type="ARBA" id="ARBA00022801"/>
    </source>
</evidence>